<gene>
    <name evidence="2" type="ORF">MEBOL_003614</name>
</gene>
<proteinExistence type="predicted"/>
<evidence type="ECO:0000313" key="3">
    <source>
        <dbReference type="Proteomes" id="UP000217289"/>
    </source>
</evidence>
<sequence length="211" mass="22157">MKKQLLSAVVLCALGLVGCGVEDPPTTPTPTNPNDGPKYNTQAKINAALAGKTLVMTGADIPSFPNGYDEDINYGQATQCYQSVTMTVEGEQLYKVTSVLGTLLNAPKVGDKGECDHDAVLTQLEFTSTAVLLENVKADGSCFDVTYTFPGGVVQEGRGQVSQDGKTLKLELFFVNQATGHRCADGAVGASTVILKGAPFTGNAVQTYTIQ</sequence>
<dbReference type="AlphaFoldDB" id="A0A250IE97"/>
<reference evidence="2 3" key="1">
    <citation type="submission" date="2017-06" db="EMBL/GenBank/DDBJ databases">
        <authorList>
            <person name="Kim H.J."/>
            <person name="Triplett B.A."/>
        </authorList>
    </citation>
    <scope>NUCLEOTIDE SEQUENCE [LARGE SCALE GENOMIC DNA]</scope>
    <source>
        <strain evidence="2 3">DSM 14713</strain>
    </source>
</reference>
<name>A0A250IE97_9BACT</name>
<organism evidence="2 3">
    <name type="scientific">Melittangium boletus DSM 14713</name>
    <dbReference type="NCBI Taxonomy" id="1294270"/>
    <lineage>
        <taxon>Bacteria</taxon>
        <taxon>Pseudomonadati</taxon>
        <taxon>Myxococcota</taxon>
        <taxon>Myxococcia</taxon>
        <taxon>Myxococcales</taxon>
        <taxon>Cystobacterineae</taxon>
        <taxon>Archangiaceae</taxon>
        <taxon>Melittangium</taxon>
    </lineage>
</organism>
<dbReference type="RefSeq" id="WP_095978639.1">
    <property type="nucleotide sequence ID" value="NZ_CP022163.1"/>
</dbReference>
<feature type="chain" id="PRO_5013100689" evidence="1">
    <location>
        <begin position="23"/>
        <end position="211"/>
    </location>
</feature>
<protein>
    <submittedName>
        <fullName evidence="2">Lipoprotein</fullName>
    </submittedName>
</protein>
<keyword evidence="1" id="KW-0732">Signal</keyword>
<accession>A0A250IE97</accession>
<evidence type="ECO:0000313" key="2">
    <source>
        <dbReference type="EMBL" id="ATB30159.1"/>
    </source>
</evidence>
<keyword evidence="3" id="KW-1185">Reference proteome</keyword>
<dbReference type="PROSITE" id="PS51257">
    <property type="entry name" value="PROKAR_LIPOPROTEIN"/>
    <property type="match status" value="1"/>
</dbReference>
<keyword evidence="2" id="KW-0449">Lipoprotein</keyword>
<dbReference type="OrthoDB" id="5381265at2"/>
<dbReference type="Proteomes" id="UP000217289">
    <property type="component" value="Chromosome"/>
</dbReference>
<evidence type="ECO:0000256" key="1">
    <source>
        <dbReference type="SAM" id="SignalP"/>
    </source>
</evidence>
<feature type="signal peptide" evidence="1">
    <location>
        <begin position="1"/>
        <end position="22"/>
    </location>
</feature>
<dbReference type="EMBL" id="CP022163">
    <property type="protein sequence ID" value="ATB30159.1"/>
    <property type="molecule type" value="Genomic_DNA"/>
</dbReference>
<dbReference type="KEGG" id="mbd:MEBOL_003614"/>